<dbReference type="InterPro" id="IPR008284">
    <property type="entry name" value="MoCF_biosynth_CS"/>
</dbReference>
<dbReference type="GO" id="GO:0006777">
    <property type="term" value="P:Mo-molybdopterin cofactor biosynthetic process"/>
    <property type="evidence" value="ECO:0007669"/>
    <property type="project" value="UniProtKB-UniRule"/>
</dbReference>
<dbReference type="InterPro" id="IPR005111">
    <property type="entry name" value="MoeA_C_domain_IV"/>
</dbReference>
<dbReference type="GO" id="GO:0061599">
    <property type="term" value="F:molybdopterin molybdotransferase activity"/>
    <property type="evidence" value="ECO:0007669"/>
    <property type="project" value="UniProtKB-UniRule"/>
</dbReference>
<dbReference type="PANTHER" id="PTHR10192:SF16">
    <property type="entry name" value="MOLYBDOPTERIN MOLYBDENUMTRANSFERASE"/>
    <property type="match status" value="1"/>
</dbReference>
<dbReference type="NCBIfam" id="TIGR00177">
    <property type="entry name" value="molyb_syn"/>
    <property type="match status" value="1"/>
</dbReference>
<dbReference type="PROSITE" id="PS01079">
    <property type="entry name" value="MOCF_BIOSYNTHESIS_2"/>
    <property type="match status" value="1"/>
</dbReference>
<evidence type="ECO:0000256" key="4">
    <source>
        <dbReference type="ARBA" id="ARBA00010763"/>
    </source>
</evidence>
<dbReference type="InterPro" id="IPR036688">
    <property type="entry name" value="MoeA_C_domain_IV_sf"/>
</dbReference>
<dbReference type="Gene3D" id="3.90.105.10">
    <property type="entry name" value="Molybdopterin biosynthesis moea protein, domain 2"/>
    <property type="match status" value="1"/>
</dbReference>
<dbReference type="Gene3D" id="2.40.340.10">
    <property type="entry name" value="MoeA, C-terminal, domain IV"/>
    <property type="match status" value="1"/>
</dbReference>
<keyword evidence="10" id="KW-0479">Metal-binding</keyword>
<dbReference type="RefSeq" id="WP_156203035.1">
    <property type="nucleotide sequence ID" value="NZ_CP046457.1"/>
</dbReference>
<dbReference type="SUPFAM" id="SSF53218">
    <property type="entry name" value="Molybdenum cofactor biosynthesis proteins"/>
    <property type="match status" value="1"/>
</dbReference>
<evidence type="ECO:0000259" key="11">
    <source>
        <dbReference type="SMART" id="SM00852"/>
    </source>
</evidence>
<dbReference type="GO" id="GO:0046872">
    <property type="term" value="F:metal ion binding"/>
    <property type="evidence" value="ECO:0007669"/>
    <property type="project" value="UniProtKB-UniRule"/>
</dbReference>
<dbReference type="NCBIfam" id="NF011068">
    <property type="entry name" value="PRK14498.1"/>
    <property type="match status" value="1"/>
</dbReference>
<comment type="pathway">
    <text evidence="3 10">Cofactor biosynthesis; molybdopterin biosynthesis.</text>
</comment>
<keyword evidence="13" id="KW-1185">Reference proteome</keyword>
<sequence>MKRNIYIKNTPYEAAIETFIKKLNEYEYFNVTSEEIDLLNAYGRITSEPVIAKQSVPHYPASAMDGIAVKAESTIGAHENNPVNLDKDVDYILADTGDYIPPEYDSVIMVEDVNFYDDIAQIIKPAVPWQHIRSIGEDLVANELILPSFNILGAYEIASILSASIQAVNVVKKPIVAIIPTGTELIERGYEEIPPGKIVDTNSKMLAYLSQEWGAETIIHPIVPDNKELIEKAVLKSTEKADLVIVCSGSSAGREDYTSVIVEELGELIIHGVAIKPGKPAILGIIDKKPIIGVPGYPVSANLVFNLFAKPLIYKKQGLFTPTPPELESLVSKKIASNMGVDEFINVNIAKVGNSYIAYPLNRGAGITSSLVKSDGLMQIAKESEGVNPSTPMKISINRDKNSIDNTIVSIGSHDICMDILWDLLQKNHNIRLASTNVGSMAGVMALMRKETHMAGIHLLDEETGKYNVKFLDKYLKDTKFLLVNLVKREQGLIVKKNNPLNINSINDLQDKKIRFINRQRGSGTRILLDYLLKQNYIDSANINGYNREEYTHLSVAAAVKNDTCDVGMGIYASAKAFNLDFIPLAEENYDLCILSDLMNKHYLEYLLEAISSNEFKNRVNSFGGYGVDITGNIIYQNNNK</sequence>
<evidence type="ECO:0000256" key="6">
    <source>
        <dbReference type="ARBA" id="ARBA00021108"/>
    </source>
</evidence>
<dbReference type="PANTHER" id="PTHR10192">
    <property type="entry name" value="MOLYBDOPTERIN BIOSYNTHESIS PROTEIN"/>
    <property type="match status" value="1"/>
</dbReference>
<keyword evidence="7 10" id="KW-0500">Molybdenum</keyword>
<keyword evidence="8 10" id="KW-0501">Molybdenum cofactor biosynthesis</keyword>
<dbReference type="GO" id="GO:0005829">
    <property type="term" value="C:cytosol"/>
    <property type="evidence" value="ECO:0007669"/>
    <property type="project" value="TreeGrafter"/>
</dbReference>
<comment type="similarity">
    <text evidence="4 10">Belongs to the MoeA family.</text>
</comment>
<dbReference type="InterPro" id="IPR024370">
    <property type="entry name" value="PBP_domain"/>
</dbReference>
<dbReference type="SMART" id="SM00852">
    <property type="entry name" value="MoCF_biosynth"/>
    <property type="match status" value="1"/>
</dbReference>
<dbReference type="OrthoDB" id="9804758at2"/>
<proteinExistence type="inferred from homology"/>
<dbReference type="InterPro" id="IPR038987">
    <property type="entry name" value="MoeA-like"/>
</dbReference>
<dbReference type="Gene3D" id="3.40.980.10">
    <property type="entry name" value="MoaB/Mog-like domain"/>
    <property type="match status" value="1"/>
</dbReference>
<dbReference type="Pfam" id="PF03453">
    <property type="entry name" value="MoeA_N"/>
    <property type="match status" value="1"/>
</dbReference>
<dbReference type="InterPro" id="IPR005110">
    <property type="entry name" value="MoeA_linker/N"/>
</dbReference>
<comment type="catalytic activity">
    <reaction evidence="9">
        <text>adenylyl-molybdopterin + molybdate = Mo-molybdopterin + AMP + H(+)</text>
        <dbReference type="Rhea" id="RHEA:35047"/>
        <dbReference type="ChEBI" id="CHEBI:15378"/>
        <dbReference type="ChEBI" id="CHEBI:36264"/>
        <dbReference type="ChEBI" id="CHEBI:62727"/>
        <dbReference type="ChEBI" id="CHEBI:71302"/>
        <dbReference type="ChEBI" id="CHEBI:456215"/>
        <dbReference type="EC" id="2.10.1.1"/>
    </reaction>
</comment>
<evidence type="ECO:0000256" key="9">
    <source>
        <dbReference type="ARBA" id="ARBA00047317"/>
    </source>
</evidence>
<dbReference type="InterPro" id="IPR036425">
    <property type="entry name" value="MoaB/Mog-like_dom_sf"/>
</dbReference>
<feature type="domain" description="MoaB/Mog" evidence="11">
    <location>
        <begin position="177"/>
        <end position="315"/>
    </location>
</feature>
<comment type="function">
    <text evidence="1 10">Catalyzes the insertion of molybdate into adenylated molybdopterin with the concomitant release of AMP.</text>
</comment>
<accession>A0A6I6D7L6</accession>
<evidence type="ECO:0000256" key="8">
    <source>
        <dbReference type="ARBA" id="ARBA00023150"/>
    </source>
</evidence>
<dbReference type="CDD" id="cd00887">
    <property type="entry name" value="MoeA"/>
    <property type="match status" value="1"/>
</dbReference>
<keyword evidence="10" id="KW-0460">Magnesium</keyword>
<keyword evidence="10 12" id="KW-0808">Transferase</keyword>
<dbReference type="SUPFAM" id="SSF53850">
    <property type="entry name" value="Periplasmic binding protein-like II"/>
    <property type="match status" value="1"/>
</dbReference>
<dbReference type="InterPro" id="IPR036135">
    <property type="entry name" value="MoeA_linker/N_sf"/>
</dbReference>
<evidence type="ECO:0000256" key="1">
    <source>
        <dbReference type="ARBA" id="ARBA00002901"/>
    </source>
</evidence>
<gene>
    <name evidence="12" type="ORF">SYNTR_0513</name>
</gene>
<evidence type="ECO:0000256" key="10">
    <source>
        <dbReference type="RuleBase" id="RU365090"/>
    </source>
</evidence>
<name>A0A6I6D7L6_9FIRM</name>
<comment type="cofactor">
    <cofactor evidence="10">
        <name>Mg(2+)</name>
        <dbReference type="ChEBI" id="CHEBI:18420"/>
    </cofactor>
</comment>
<dbReference type="EMBL" id="CP046457">
    <property type="protein sequence ID" value="QGT99106.1"/>
    <property type="molecule type" value="Genomic_DNA"/>
</dbReference>
<evidence type="ECO:0000256" key="5">
    <source>
        <dbReference type="ARBA" id="ARBA00013269"/>
    </source>
</evidence>
<dbReference type="KEGG" id="salq:SYNTR_0513"/>
<comment type="function">
    <text evidence="2">May be involved in the biosynthesis of molybdopterin.</text>
</comment>
<protein>
    <recommendedName>
        <fullName evidence="6 10">Molybdopterin molybdenumtransferase</fullName>
        <ecNumber evidence="5 10">2.10.1.1</ecNumber>
    </recommendedName>
</protein>
<evidence type="ECO:0000256" key="2">
    <source>
        <dbReference type="ARBA" id="ARBA00003487"/>
    </source>
</evidence>
<organism evidence="12 13">
    <name type="scientific">Candidatus Syntrophocurvum alkaliphilum</name>
    <dbReference type="NCBI Taxonomy" id="2293317"/>
    <lineage>
        <taxon>Bacteria</taxon>
        <taxon>Bacillati</taxon>
        <taxon>Bacillota</taxon>
        <taxon>Clostridia</taxon>
        <taxon>Eubacteriales</taxon>
        <taxon>Syntrophomonadaceae</taxon>
        <taxon>Candidatus Syntrophocurvum</taxon>
    </lineage>
</organism>
<evidence type="ECO:0000313" key="13">
    <source>
        <dbReference type="Proteomes" id="UP000426444"/>
    </source>
</evidence>
<dbReference type="SUPFAM" id="SSF63882">
    <property type="entry name" value="MoeA N-terminal region -like"/>
    <property type="match status" value="1"/>
</dbReference>
<reference evidence="13" key="1">
    <citation type="journal article" date="2019" name="Microbiology">
        <title>Complete Genome Sequence of an Uncultured Bacterium of the Candidate Phylum Bipolaricaulota.</title>
        <authorList>
            <person name="Kadnikov V.V."/>
            <person name="Mardanov A.V."/>
            <person name="Beletsky A.V."/>
            <person name="Frank Y.A."/>
            <person name="Karnachuk O.V."/>
            <person name="Ravin N.V."/>
        </authorList>
    </citation>
    <scope>NUCLEOTIDE SEQUENCE [LARGE SCALE GENOMIC DNA]</scope>
</reference>
<dbReference type="AlphaFoldDB" id="A0A6I6D7L6"/>
<dbReference type="Pfam" id="PF12727">
    <property type="entry name" value="PBP_like"/>
    <property type="match status" value="1"/>
</dbReference>
<dbReference type="Gene3D" id="3.40.190.10">
    <property type="entry name" value="Periplasmic binding protein-like II"/>
    <property type="match status" value="1"/>
</dbReference>
<dbReference type="EC" id="2.10.1.1" evidence="5 10"/>
<evidence type="ECO:0000313" key="12">
    <source>
        <dbReference type="EMBL" id="QGT99106.1"/>
    </source>
</evidence>
<evidence type="ECO:0000256" key="7">
    <source>
        <dbReference type="ARBA" id="ARBA00022505"/>
    </source>
</evidence>
<evidence type="ECO:0000256" key="3">
    <source>
        <dbReference type="ARBA" id="ARBA00005046"/>
    </source>
</evidence>
<dbReference type="Pfam" id="PF03454">
    <property type="entry name" value="MoeA_C"/>
    <property type="match status" value="1"/>
</dbReference>
<dbReference type="Pfam" id="PF00994">
    <property type="entry name" value="MoCF_biosynth"/>
    <property type="match status" value="1"/>
</dbReference>
<dbReference type="SUPFAM" id="SSF63867">
    <property type="entry name" value="MoeA C-terminal domain-like"/>
    <property type="match status" value="1"/>
</dbReference>
<dbReference type="Proteomes" id="UP000426444">
    <property type="component" value="Chromosome"/>
</dbReference>
<dbReference type="UniPathway" id="UPA00344"/>
<dbReference type="InterPro" id="IPR001453">
    <property type="entry name" value="MoaB/Mog_dom"/>
</dbReference>
<dbReference type="Gene3D" id="2.170.190.11">
    <property type="entry name" value="Molybdopterin biosynthesis moea protein, domain 3"/>
    <property type="match status" value="1"/>
</dbReference>